<comment type="function">
    <text evidence="11">In addition to 3'- to 5'-exonuclease and 3'-phosphatase activities, ExoA was shown to make single-strand breaks at apurinic sites in DNA.</text>
</comment>
<dbReference type="Gene3D" id="3.60.10.10">
    <property type="entry name" value="Endonuclease/exonuclease/phosphatase"/>
    <property type="match status" value="1"/>
</dbReference>
<protein>
    <recommendedName>
        <fullName evidence="12">Exodeoxyribonuclease</fullName>
        <ecNumber evidence="4">3.1.11.2</ecNumber>
    </recommendedName>
</protein>
<keyword evidence="8" id="KW-0378">Hydrolase</keyword>
<keyword evidence="14" id="KW-0464">Manganese</keyword>
<dbReference type="PROSITE" id="PS00726">
    <property type="entry name" value="AP_NUCLEASE_F1_1"/>
    <property type="match status" value="1"/>
</dbReference>
<dbReference type="GO" id="GO:0003677">
    <property type="term" value="F:DNA binding"/>
    <property type="evidence" value="ECO:0007669"/>
    <property type="project" value="InterPro"/>
</dbReference>
<feature type="active site" evidence="13">
    <location>
        <position position="196"/>
    </location>
</feature>
<evidence type="ECO:0000313" key="18">
    <source>
        <dbReference type="Proteomes" id="UP000031847"/>
    </source>
</evidence>
<dbReference type="GO" id="GO:0003906">
    <property type="term" value="F:DNA-(apurinic or apyrimidinic site) endonuclease activity"/>
    <property type="evidence" value="ECO:0007669"/>
    <property type="project" value="TreeGrafter"/>
</dbReference>
<comment type="cofactor">
    <cofactor evidence="2">
        <name>Mn(2+)</name>
        <dbReference type="ChEBI" id="CHEBI:29035"/>
    </cofactor>
</comment>
<evidence type="ECO:0000256" key="3">
    <source>
        <dbReference type="ARBA" id="ARBA00007092"/>
    </source>
</evidence>
<feature type="binding site" evidence="14">
    <location>
        <position position="74"/>
    </location>
    <ligand>
        <name>Mg(2+)</name>
        <dbReference type="ChEBI" id="CHEBI:18420"/>
        <label>1</label>
    </ligand>
</feature>
<feature type="domain" description="Endonuclease/exonuclease/phosphatase" evidence="16">
    <location>
        <begin position="71"/>
        <end position="328"/>
    </location>
</feature>
<dbReference type="EMBL" id="BBSI01000017">
    <property type="protein sequence ID" value="GAM79807.1"/>
    <property type="molecule type" value="Genomic_DNA"/>
</dbReference>
<keyword evidence="7 14" id="KW-0479">Metal-binding</keyword>
<gene>
    <name evidence="17" type="ORF">JCM5805K_0917</name>
</gene>
<evidence type="ECO:0000256" key="15">
    <source>
        <dbReference type="PIRSR" id="PIRSR604808-3"/>
    </source>
</evidence>
<evidence type="ECO:0000256" key="2">
    <source>
        <dbReference type="ARBA" id="ARBA00001936"/>
    </source>
</evidence>
<accession>A0A0B8QS46</accession>
<feature type="site" description="Transition state stabilizer" evidence="15">
    <location>
        <position position="237"/>
    </location>
</feature>
<feature type="binding site" evidence="14">
    <location>
        <position position="340"/>
    </location>
    <ligand>
        <name>Mg(2+)</name>
        <dbReference type="ChEBI" id="CHEBI:18420"/>
        <label>1</label>
    </ligand>
</feature>
<dbReference type="PANTHER" id="PTHR22748:SF6">
    <property type="entry name" value="DNA-(APURINIC OR APYRIMIDINIC SITE) ENDONUCLEASE"/>
    <property type="match status" value="1"/>
</dbReference>
<evidence type="ECO:0000256" key="10">
    <source>
        <dbReference type="ARBA" id="ARBA00022842"/>
    </source>
</evidence>
<dbReference type="PROSITE" id="PS00728">
    <property type="entry name" value="AP_NUCLEASE_F1_3"/>
    <property type="match status" value="1"/>
</dbReference>
<evidence type="ECO:0000259" key="16">
    <source>
        <dbReference type="Pfam" id="PF03372"/>
    </source>
</evidence>
<dbReference type="InterPro" id="IPR005135">
    <property type="entry name" value="Endo/exonuclease/phosphatase"/>
</dbReference>
<dbReference type="InterPro" id="IPR004808">
    <property type="entry name" value="AP_endonuc_1"/>
</dbReference>
<dbReference type="GO" id="GO:0008081">
    <property type="term" value="F:phosphoric diester hydrolase activity"/>
    <property type="evidence" value="ECO:0007669"/>
    <property type="project" value="TreeGrafter"/>
</dbReference>
<name>A0A0B8QS46_LACLL</name>
<evidence type="ECO:0000256" key="8">
    <source>
        <dbReference type="ARBA" id="ARBA00022801"/>
    </source>
</evidence>
<dbReference type="NCBIfam" id="TIGR00633">
    <property type="entry name" value="xth"/>
    <property type="match status" value="1"/>
</dbReference>
<dbReference type="AlphaFoldDB" id="A0A0B8QS46"/>
<feature type="site" description="Important for catalytic activity" evidence="15">
    <location>
        <position position="315"/>
    </location>
</feature>
<sequence>MFSVIFSSFRANEARYLRRFSSKYYTKKPLKSHCLIKFVIIIIEKLRIPLSHSSLEILLKNKGTIMNYKFISWNIDSLNAALTGTSERAALSLAVVKNLAQAQPDVLAIQETKLPSTGPKKAHLEVLEELFKGYKIVWRSSVEPARKGYSGTMILYKETLPEPAITFPEIDAPEPMDAEGRIITLEFPDFFVTTVYTPNAQEGLTRLDLRGIWDDNYRDYLTSLDAQKPVFACGDFNAAYTEIDLANPRGNHNSAGFTDQEREKFGQLLEAGFTDTFRQLHGQVEKFYEEGRSIYTWFAQRAKTSKLNNSGWRIDYWLVSNRLAQAVKVSEPLDSGERLDHVPILLEFEL</sequence>
<evidence type="ECO:0000256" key="11">
    <source>
        <dbReference type="ARBA" id="ARBA00057465"/>
    </source>
</evidence>
<dbReference type="GO" id="GO:0008311">
    <property type="term" value="F:double-stranded DNA 3'-5' DNA exonuclease activity"/>
    <property type="evidence" value="ECO:0007669"/>
    <property type="project" value="UniProtKB-EC"/>
</dbReference>
<keyword evidence="6" id="KW-0540">Nuclease</keyword>
<comment type="cofactor">
    <cofactor evidence="14">
        <name>Mg(2+)</name>
        <dbReference type="ChEBI" id="CHEBI:18420"/>
    </cofactor>
    <cofactor evidence="14">
        <name>Mn(2+)</name>
        <dbReference type="ChEBI" id="CHEBI:29035"/>
    </cofactor>
    <text evidence="14">Probably binds two magnesium or manganese ions per subunit.</text>
</comment>
<dbReference type="GO" id="GO:0006284">
    <property type="term" value="P:base-excision repair"/>
    <property type="evidence" value="ECO:0007669"/>
    <property type="project" value="TreeGrafter"/>
</dbReference>
<dbReference type="PROSITE" id="PS51435">
    <property type="entry name" value="AP_NUCLEASE_F1_4"/>
    <property type="match status" value="1"/>
</dbReference>
<dbReference type="EC" id="3.1.11.2" evidence="4"/>
<dbReference type="SUPFAM" id="SSF56219">
    <property type="entry name" value="DNase I-like"/>
    <property type="match status" value="1"/>
</dbReference>
<evidence type="ECO:0000256" key="14">
    <source>
        <dbReference type="PIRSR" id="PIRSR604808-2"/>
    </source>
</evidence>
<dbReference type="InterPro" id="IPR036691">
    <property type="entry name" value="Endo/exonu/phosph_ase_sf"/>
</dbReference>
<dbReference type="CDD" id="cd09087">
    <property type="entry name" value="Ape1-like_AP-endo"/>
    <property type="match status" value="1"/>
</dbReference>
<comment type="similarity">
    <text evidence="3">Belongs to the DNA repair enzymes AP/ExoA family.</text>
</comment>
<dbReference type="FunFam" id="3.60.10.10:FF:000054">
    <property type="entry name" value="Exodeoxyribonuclease III"/>
    <property type="match status" value="1"/>
</dbReference>
<feature type="active site" description="Proton donor/acceptor" evidence="13">
    <location>
        <position position="235"/>
    </location>
</feature>
<evidence type="ECO:0000256" key="12">
    <source>
        <dbReference type="ARBA" id="ARBA00073459"/>
    </source>
</evidence>
<dbReference type="InterPro" id="IPR020847">
    <property type="entry name" value="AP_endonuclease_F1_BS"/>
</dbReference>
<organism evidence="17 18">
    <name type="scientific">Lactococcus lactis subsp. lactis</name>
    <name type="common">Streptococcus lactis</name>
    <dbReference type="NCBI Taxonomy" id="1360"/>
    <lineage>
        <taxon>Bacteria</taxon>
        <taxon>Bacillati</taxon>
        <taxon>Bacillota</taxon>
        <taxon>Bacilli</taxon>
        <taxon>Lactobacillales</taxon>
        <taxon>Streptococcaceae</taxon>
        <taxon>Lactococcus</taxon>
    </lineage>
</organism>
<dbReference type="Proteomes" id="UP000031847">
    <property type="component" value="Unassembled WGS sequence"/>
</dbReference>
<evidence type="ECO:0000256" key="5">
    <source>
        <dbReference type="ARBA" id="ARBA00022490"/>
    </source>
</evidence>
<evidence type="ECO:0000256" key="7">
    <source>
        <dbReference type="ARBA" id="ARBA00022723"/>
    </source>
</evidence>
<dbReference type="Pfam" id="PF03372">
    <property type="entry name" value="Exo_endo_phos"/>
    <property type="match status" value="1"/>
</dbReference>
<comment type="catalytic activity">
    <reaction evidence="1">
        <text>Exonucleolytic cleavage in the 3'- to 5'-direction to yield nucleoside 5'-phosphates.</text>
        <dbReference type="EC" id="3.1.11.2"/>
    </reaction>
</comment>
<dbReference type="InterPro" id="IPR020848">
    <property type="entry name" value="AP_endonuclease_F1_CS"/>
</dbReference>
<feature type="binding site" evidence="14">
    <location>
        <position position="237"/>
    </location>
    <ligand>
        <name>Mg(2+)</name>
        <dbReference type="ChEBI" id="CHEBI:18420"/>
        <label>1</label>
    </ligand>
</feature>
<reference evidence="17 18" key="1">
    <citation type="submission" date="2015-01" db="EMBL/GenBank/DDBJ databases">
        <title>Lactococcus lactis subsp.lactis JCM 5805 whole genome shotgun sequence.</title>
        <authorList>
            <person name="Fujii T."/>
            <person name="Tomita Y."/>
            <person name="Ikushima S."/>
            <person name="Fujiwara D."/>
        </authorList>
    </citation>
    <scope>NUCLEOTIDE SEQUENCE [LARGE SCALE GENOMIC DNA]</scope>
    <source>
        <strain evidence="17 18">JCM 5805</strain>
    </source>
</reference>
<keyword evidence="9 17" id="KW-0269">Exonuclease</keyword>
<evidence type="ECO:0000256" key="1">
    <source>
        <dbReference type="ARBA" id="ARBA00000493"/>
    </source>
</evidence>
<comment type="caution">
    <text evidence="17">The sequence shown here is derived from an EMBL/GenBank/DDBJ whole genome shotgun (WGS) entry which is preliminary data.</text>
</comment>
<feature type="site" description="Interaction with DNA substrate" evidence="15">
    <location>
        <position position="341"/>
    </location>
</feature>
<evidence type="ECO:0000256" key="4">
    <source>
        <dbReference type="ARBA" id="ARBA00012115"/>
    </source>
</evidence>
<evidence type="ECO:0000256" key="6">
    <source>
        <dbReference type="ARBA" id="ARBA00022722"/>
    </source>
</evidence>
<dbReference type="GO" id="GO:0046872">
    <property type="term" value="F:metal ion binding"/>
    <property type="evidence" value="ECO:0007669"/>
    <property type="project" value="UniProtKB-KW"/>
</dbReference>
<keyword evidence="5" id="KW-0963">Cytoplasm</keyword>
<evidence type="ECO:0000256" key="9">
    <source>
        <dbReference type="ARBA" id="ARBA00022839"/>
    </source>
</evidence>
<evidence type="ECO:0000256" key="13">
    <source>
        <dbReference type="PIRSR" id="PIRSR604808-1"/>
    </source>
</evidence>
<evidence type="ECO:0000313" key="17">
    <source>
        <dbReference type="EMBL" id="GAM79807.1"/>
    </source>
</evidence>
<feature type="binding site" evidence="14">
    <location>
        <position position="341"/>
    </location>
    <ligand>
        <name>Mg(2+)</name>
        <dbReference type="ChEBI" id="CHEBI:18420"/>
        <label>1</label>
    </ligand>
</feature>
<feature type="binding site" evidence="14">
    <location>
        <position position="235"/>
    </location>
    <ligand>
        <name>Mg(2+)</name>
        <dbReference type="ChEBI" id="CHEBI:18420"/>
        <label>1</label>
    </ligand>
</feature>
<keyword evidence="10 14" id="KW-0460">Magnesium</keyword>
<feature type="active site" description="Proton acceptor" evidence="13">
    <location>
        <position position="341"/>
    </location>
</feature>
<dbReference type="PANTHER" id="PTHR22748">
    <property type="entry name" value="AP ENDONUCLEASE"/>
    <property type="match status" value="1"/>
</dbReference>
<proteinExistence type="inferred from homology"/>
<feature type="binding site" evidence="14">
    <location>
        <position position="111"/>
    </location>
    <ligand>
        <name>Mg(2+)</name>
        <dbReference type="ChEBI" id="CHEBI:18420"/>
        <label>1</label>
    </ligand>
</feature>